<organism evidence="1">
    <name type="scientific">Lepeophtheirus salmonis</name>
    <name type="common">Salmon louse</name>
    <name type="synonym">Caligus salmonis</name>
    <dbReference type="NCBI Taxonomy" id="72036"/>
    <lineage>
        <taxon>Eukaryota</taxon>
        <taxon>Metazoa</taxon>
        <taxon>Ecdysozoa</taxon>
        <taxon>Arthropoda</taxon>
        <taxon>Crustacea</taxon>
        <taxon>Multicrustacea</taxon>
        <taxon>Hexanauplia</taxon>
        <taxon>Copepoda</taxon>
        <taxon>Siphonostomatoida</taxon>
        <taxon>Caligidae</taxon>
        <taxon>Lepeophtheirus</taxon>
    </lineage>
</organism>
<evidence type="ECO:0000313" key="1">
    <source>
        <dbReference type="EMBL" id="CDW36057.1"/>
    </source>
</evidence>
<reference evidence="1" key="1">
    <citation type="submission" date="2014-05" db="EMBL/GenBank/DDBJ databases">
        <authorList>
            <person name="Chronopoulou M."/>
        </authorList>
    </citation>
    <scope>NUCLEOTIDE SEQUENCE</scope>
    <source>
        <tissue evidence="1">Whole organism</tissue>
    </source>
</reference>
<dbReference type="AlphaFoldDB" id="A0A0K2UDM4"/>
<name>A0A0K2UDM4_LEPSM</name>
<dbReference type="EMBL" id="HACA01018696">
    <property type="protein sequence ID" value="CDW36057.1"/>
    <property type="molecule type" value="Transcribed_RNA"/>
</dbReference>
<accession>A0A0K2UDM4</accession>
<sequence>MSHTDIPKRARLTEGHVKYIMIVK</sequence>
<protein>
    <submittedName>
        <fullName evidence="1">Uncharacterized protein</fullName>
    </submittedName>
</protein>
<proteinExistence type="predicted"/>